<organism evidence="1 2">
    <name type="scientific">Pristionchus fissidentatus</name>
    <dbReference type="NCBI Taxonomy" id="1538716"/>
    <lineage>
        <taxon>Eukaryota</taxon>
        <taxon>Metazoa</taxon>
        <taxon>Ecdysozoa</taxon>
        <taxon>Nematoda</taxon>
        <taxon>Chromadorea</taxon>
        <taxon>Rhabditida</taxon>
        <taxon>Rhabditina</taxon>
        <taxon>Diplogasteromorpha</taxon>
        <taxon>Diplogasteroidea</taxon>
        <taxon>Neodiplogasteridae</taxon>
        <taxon>Pristionchus</taxon>
    </lineage>
</organism>
<accession>A0AAV5WJ29</accession>
<sequence length="137" mass="15913">IIRHEFTGIYRFRDVLNFSVFENMTVYLHDKFNESDLREVVEYCMGIRCTHLLSFSSHVFSHITNIFSNDSLREMMHDKFIVDINLICAGITADGLFVVWEDLLNGKFDGLSLSKLPSLPCSVYLISFEVTERRAHL</sequence>
<dbReference type="AlphaFoldDB" id="A0AAV5WJ29"/>
<evidence type="ECO:0000313" key="1">
    <source>
        <dbReference type="EMBL" id="GMT29892.1"/>
    </source>
</evidence>
<comment type="caution">
    <text evidence="1">The sequence shown here is derived from an EMBL/GenBank/DDBJ whole genome shotgun (WGS) entry which is preliminary data.</text>
</comment>
<name>A0AAV5WJ29_9BILA</name>
<dbReference type="EMBL" id="BTSY01000005">
    <property type="protein sequence ID" value="GMT29892.1"/>
    <property type="molecule type" value="Genomic_DNA"/>
</dbReference>
<protein>
    <submittedName>
        <fullName evidence="1">Uncharacterized protein</fullName>
    </submittedName>
</protein>
<evidence type="ECO:0000313" key="2">
    <source>
        <dbReference type="Proteomes" id="UP001432322"/>
    </source>
</evidence>
<proteinExistence type="predicted"/>
<reference evidence="1" key="1">
    <citation type="submission" date="2023-10" db="EMBL/GenBank/DDBJ databases">
        <title>Genome assembly of Pristionchus species.</title>
        <authorList>
            <person name="Yoshida K."/>
            <person name="Sommer R.J."/>
        </authorList>
    </citation>
    <scope>NUCLEOTIDE SEQUENCE</scope>
    <source>
        <strain evidence="1">RS5133</strain>
    </source>
</reference>
<gene>
    <name evidence="1" type="ORF">PFISCL1PPCAC_21189</name>
</gene>
<keyword evidence="2" id="KW-1185">Reference proteome</keyword>
<dbReference type="Proteomes" id="UP001432322">
    <property type="component" value="Unassembled WGS sequence"/>
</dbReference>
<feature type="non-terminal residue" evidence="1">
    <location>
        <position position="1"/>
    </location>
</feature>